<accession>A0A1L9PX59</accession>
<reference evidence="3" key="1">
    <citation type="journal article" date="2017" name="Genome Biol.">
        <title>Comparative genomics reveals high biological diversity and specific adaptations in the industrially and medically important fungal genus Aspergillus.</title>
        <authorList>
            <person name="de Vries R.P."/>
            <person name="Riley R."/>
            <person name="Wiebenga A."/>
            <person name="Aguilar-Osorio G."/>
            <person name="Amillis S."/>
            <person name="Uchima C.A."/>
            <person name="Anderluh G."/>
            <person name="Asadollahi M."/>
            <person name="Askin M."/>
            <person name="Barry K."/>
            <person name="Battaglia E."/>
            <person name="Bayram O."/>
            <person name="Benocci T."/>
            <person name="Braus-Stromeyer S.A."/>
            <person name="Caldana C."/>
            <person name="Canovas D."/>
            <person name="Cerqueira G.C."/>
            <person name="Chen F."/>
            <person name="Chen W."/>
            <person name="Choi C."/>
            <person name="Clum A."/>
            <person name="Dos Santos R.A."/>
            <person name="Damasio A.R."/>
            <person name="Diallinas G."/>
            <person name="Emri T."/>
            <person name="Fekete E."/>
            <person name="Flipphi M."/>
            <person name="Freyberg S."/>
            <person name="Gallo A."/>
            <person name="Gournas C."/>
            <person name="Habgood R."/>
            <person name="Hainaut M."/>
            <person name="Harispe M.L."/>
            <person name="Henrissat B."/>
            <person name="Hilden K.S."/>
            <person name="Hope R."/>
            <person name="Hossain A."/>
            <person name="Karabika E."/>
            <person name="Karaffa L."/>
            <person name="Karanyi Z."/>
            <person name="Krasevec N."/>
            <person name="Kuo A."/>
            <person name="Kusch H."/>
            <person name="LaButti K."/>
            <person name="Lagendijk E.L."/>
            <person name="Lapidus A."/>
            <person name="Levasseur A."/>
            <person name="Lindquist E."/>
            <person name="Lipzen A."/>
            <person name="Logrieco A.F."/>
            <person name="MacCabe A."/>
            <person name="Maekelae M.R."/>
            <person name="Malavazi I."/>
            <person name="Melin P."/>
            <person name="Meyer V."/>
            <person name="Mielnichuk N."/>
            <person name="Miskei M."/>
            <person name="Molnar A.P."/>
            <person name="Mule G."/>
            <person name="Ngan C.Y."/>
            <person name="Orejas M."/>
            <person name="Orosz E."/>
            <person name="Ouedraogo J.P."/>
            <person name="Overkamp K.M."/>
            <person name="Park H.-S."/>
            <person name="Perrone G."/>
            <person name="Piumi F."/>
            <person name="Punt P.J."/>
            <person name="Ram A.F."/>
            <person name="Ramon A."/>
            <person name="Rauscher S."/>
            <person name="Record E."/>
            <person name="Riano-Pachon D.M."/>
            <person name="Robert V."/>
            <person name="Roehrig J."/>
            <person name="Ruller R."/>
            <person name="Salamov A."/>
            <person name="Salih N.S."/>
            <person name="Samson R.A."/>
            <person name="Sandor E."/>
            <person name="Sanguinetti M."/>
            <person name="Schuetze T."/>
            <person name="Sepcic K."/>
            <person name="Shelest E."/>
            <person name="Sherlock G."/>
            <person name="Sophianopoulou V."/>
            <person name="Squina F.M."/>
            <person name="Sun H."/>
            <person name="Susca A."/>
            <person name="Todd R.B."/>
            <person name="Tsang A."/>
            <person name="Unkles S.E."/>
            <person name="van de Wiele N."/>
            <person name="van Rossen-Uffink D."/>
            <person name="Oliveira J.V."/>
            <person name="Vesth T.C."/>
            <person name="Visser J."/>
            <person name="Yu J.-H."/>
            <person name="Zhou M."/>
            <person name="Andersen M.R."/>
            <person name="Archer D.B."/>
            <person name="Baker S.E."/>
            <person name="Benoit I."/>
            <person name="Brakhage A.A."/>
            <person name="Braus G.H."/>
            <person name="Fischer R."/>
            <person name="Frisvad J.C."/>
            <person name="Goldman G.H."/>
            <person name="Houbraken J."/>
            <person name="Oakley B."/>
            <person name="Pocsi I."/>
            <person name="Scazzocchio C."/>
            <person name="Seiboth B."/>
            <person name="vanKuyk P.A."/>
            <person name="Wortman J."/>
            <person name="Dyer P.S."/>
            <person name="Grigoriev I.V."/>
        </authorList>
    </citation>
    <scope>NUCLEOTIDE SEQUENCE [LARGE SCALE GENOMIC DNA]</scope>
    <source>
        <strain evidence="3">CBS 583.65</strain>
    </source>
</reference>
<dbReference type="GeneID" id="63728796"/>
<gene>
    <name evidence="2" type="ORF">ASPVEDRAFT_45429</name>
</gene>
<organism evidence="2 3">
    <name type="scientific">Aspergillus versicolor CBS 583.65</name>
    <dbReference type="NCBI Taxonomy" id="1036611"/>
    <lineage>
        <taxon>Eukaryota</taxon>
        <taxon>Fungi</taxon>
        <taxon>Dikarya</taxon>
        <taxon>Ascomycota</taxon>
        <taxon>Pezizomycotina</taxon>
        <taxon>Eurotiomycetes</taxon>
        <taxon>Eurotiomycetidae</taxon>
        <taxon>Eurotiales</taxon>
        <taxon>Aspergillaceae</taxon>
        <taxon>Aspergillus</taxon>
        <taxon>Aspergillus subgen. Nidulantes</taxon>
    </lineage>
</organism>
<dbReference type="VEuPathDB" id="FungiDB:ASPVEDRAFT_45429"/>
<sequence length="274" mass="30585">MAPHELQFIISSAPSSNSSKGASLRTAARSHAARSAHARARRLRTIEYQAQKSRERNRPSNDADNAGPSDLPGCGPRDALSYHRRDPFMACAKQLKPFEQMLFDHYVTVIIPLMRCNSFDAHFYRRMMGIWVPLALSEAGLLDILLLAASRHLIECDESQQDHFARLAFQYKVGIVQALRGAISAETPHFTDSTVIKAIMLAYDELWTHDDITMKRHVEGAVRMVSLKGGPQTLGMDGLVERLLFNLLAKVNQHIGLTVKSPWDPRITSVELAG</sequence>
<feature type="region of interest" description="Disordered" evidence="1">
    <location>
        <begin position="1"/>
        <end position="76"/>
    </location>
</feature>
<feature type="compositionally biased region" description="Basic residues" evidence="1">
    <location>
        <begin position="31"/>
        <end position="43"/>
    </location>
</feature>
<feature type="compositionally biased region" description="Low complexity" evidence="1">
    <location>
        <begin position="11"/>
        <end position="30"/>
    </location>
</feature>
<proteinExistence type="predicted"/>
<evidence type="ECO:0000313" key="2">
    <source>
        <dbReference type="EMBL" id="OJJ06006.1"/>
    </source>
</evidence>
<dbReference type="OrthoDB" id="5620at2759"/>
<dbReference type="EMBL" id="KV878134">
    <property type="protein sequence ID" value="OJJ06006.1"/>
    <property type="molecule type" value="Genomic_DNA"/>
</dbReference>
<feature type="compositionally biased region" description="Basic and acidic residues" evidence="1">
    <location>
        <begin position="52"/>
        <end position="61"/>
    </location>
</feature>
<dbReference type="AlphaFoldDB" id="A0A1L9PX59"/>
<dbReference type="STRING" id="1036611.A0A1L9PX59"/>
<protein>
    <submittedName>
        <fullName evidence="2">Uncharacterized protein</fullName>
    </submittedName>
</protein>
<dbReference type="RefSeq" id="XP_040671768.1">
    <property type="nucleotide sequence ID" value="XM_040813285.1"/>
</dbReference>
<dbReference type="Proteomes" id="UP000184073">
    <property type="component" value="Unassembled WGS sequence"/>
</dbReference>
<keyword evidence="3" id="KW-1185">Reference proteome</keyword>
<evidence type="ECO:0000256" key="1">
    <source>
        <dbReference type="SAM" id="MobiDB-lite"/>
    </source>
</evidence>
<dbReference type="PANTHER" id="PTHR37540">
    <property type="entry name" value="TRANSCRIPTION FACTOR (ACR-2), PUTATIVE-RELATED-RELATED"/>
    <property type="match status" value="1"/>
</dbReference>
<name>A0A1L9PX59_ASPVE</name>
<evidence type="ECO:0000313" key="3">
    <source>
        <dbReference type="Proteomes" id="UP000184073"/>
    </source>
</evidence>
<dbReference type="PANTHER" id="PTHR37540:SF5">
    <property type="entry name" value="TRANSCRIPTION FACTOR DOMAIN-CONTAINING PROTEIN"/>
    <property type="match status" value="1"/>
</dbReference>